<evidence type="ECO:0000313" key="3">
    <source>
        <dbReference type="Proteomes" id="UP001610818"/>
    </source>
</evidence>
<accession>A0ABW7QZV6</accession>
<keyword evidence="3" id="KW-1185">Reference proteome</keyword>
<sequence length="367" mass="40406">MPSTPDVPDAHPDRAPAAPAAAAPSAASSAERGQEKHPVLTPEQDRQARGGSDQRSVGARPYPPPFTATPGWQFDPGPYDRLRGQVQEIRGRRPATRKTGLFPCLLIRGTVPGDRAARPLWPPTPPWESPDILLMDARVHGPFDRSRLVLQPRAHATYRVFIHVWNLGRFPAYGVAVRAWWAAPGFFDGSRPETANLIGGTWIDVLDDRTRPGCHRIVELEPAWTVVPNNLGHECLLASADCVGDPWSNRLEANTDRHVAQRNLTILAGEEDLGPLLDQLTEQVPDRTRLRVFVGDEQRDPLITTERGPSLRELLAERIAERSLTATTVARVLGDGRKATLRFIADNDDVLRGGYTIVAAGRIPRPS</sequence>
<comment type="caution">
    <text evidence="2">The sequence shown here is derived from an EMBL/GenBank/DDBJ whole genome shotgun (WGS) entry which is preliminary data.</text>
</comment>
<feature type="compositionally biased region" description="Low complexity" evidence="1">
    <location>
        <begin position="15"/>
        <end position="30"/>
    </location>
</feature>
<feature type="region of interest" description="Disordered" evidence="1">
    <location>
        <begin position="1"/>
        <end position="78"/>
    </location>
</feature>
<dbReference type="RefSeq" id="WP_397717080.1">
    <property type="nucleotide sequence ID" value="NZ_JBIRGN010000008.1"/>
</dbReference>
<organism evidence="2 3">
    <name type="scientific">Streptomyces longisporoflavus</name>
    <dbReference type="NCBI Taxonomy" id="28044"/>
    <lineage>
        <taxon>Bacteria</taxon>
        <taxon>Bacillati</taxon>
        <taxon>Actinomycetota</taxon>
        <taxon>Actinomycetes</taxon>
        <taxon>Kitasatosporales</taxon>
        <taxon>Streptomycetaceae</taxon>
        <taxon>Streptomyces</taxon>
    </lineage>
</organism>
<dbReference type="EMBL" id="JBIRGQ010000008">
    <property type="protein sequence ID" value="MFH8550558.1"/>
    <property type="molecule type" value="Genomic_DNA"/>
</dbReference>
<evidence type="ECO:0000313" key="2">
    <source>
        <dbReference type="EMBL" id="MFH8550558.1"/>
    </source>
</evidence>
<protein>
    <submittedName>
        <fullName evidence="2">Uncharacterized protein</fullName>
    </submittedName>
</protein>
<proteinExistence type="predicted"/>
<feature type="compositionally biased region" description="Basic and acidic residues" evidence="1">
    <location>
        <begin position="32"/>
        <end position="48"/>
    </location>
</feature>
<dbReference type="Proteomes" id="UP001610818">
    <property type="component" value="Unassembled WGS sequence"/>
</dbReference>
<gene>
    <name evidence="2" type="ORF">ACH4F9_36760</name>
</gene>
<reference evidence="2 3" key="1">
    <citation type="submission" date="2024-10" db="EMBL/GenBank/DDBJ databases">
        <title>The Natural Products Discovery Center: Release of the First 8490 Sequenced Strains for Exploring Actinobacteria Biosynthetic Diversity.</title>
        <authorList>
            <person name="Kalkreuter E."/>
            <person name="Kautsar S.A."/>
            <person name="Yang D."/>
            <person name="Bader C.D."/>
            <person name="Teijaro C.N."/>
            <person name="Fluegel L."/>
            <person name="Davis C.M."/>
            <person name="Simpson J.R."/>
            <person name="Lauterbach L."/>
            <person name="Steele A.D."/>
            <person name="Gui C."/>
            <person name="Meng S."/>
            <person name="Li G."/>
            <person name="Viehrig K."/>
            <person name="Ye F."/>
            <person name="Su P."/>
            <person name="Kiefer A.F."/>
            <person name="Nichols A."/>
            <person name="Cepeda A.J."/>
            <person name="Yan W."/>
            <person name="Fan B."/>
            <person name="Jiang Y."/>
            <person name="Adhikari A."/>
            <person name="Zheng C.-J."/>
            <person name="Schuster L."/>
            <person name="Cowan T.M."/>
            <person name="Smanski M.J."/>
            <person name="Chevrette M.G."/>
            <person name="De Carvalho L.P.S."/>
            <person name="Shen B."/>
        </authorList>
    </citation>
    <scope>NUCLEOTIDE SEQUENCE [LARGE SCALE GENOMIC DNA]</scope>
    <source>
        <strain evidence="2 3">NPDC017990</strain>
    </source>
</reference>
<name>A0ABW7QZV6_9ACTN</name>
<evidence type="ECO:0000256" key="1">
    <source>
        <dbReference type="SAM" id="MobiDB-lite"/>
    </source>
</evidence>